<dbReference type="PANTHER" id="PTHR10039">
    <property type="entry name" value="AMELOGENIN"/>
    <property type="match status" value="1"/>
</dbReference>
<evidence type="ECO:0008006" key="7">
    <source>
        <dbReference type="Google" id="ProtNLM"/>
    </source>
</evidence>
<feature type="chain" id="PRO_5035441415" description="NACHT domain-containing protein" evidence="2">
    <location>
        <begin position="21"/>
        <end position="1082"/>
    </location>
</feature>
<comment type="caution">
    <text evidence="5">The sequence shown here is derived from an EMBL/GenBank/DDBJ whole genome shotgun (WGS) entry which is preliminary data.</text>
</comment>
<dbReference type="InterPro" id="IPR027417">
    <property type="entry name" value="P-loop_NTPase"/>
</dbReference>
<feature type="domain" description="Nephrocystin 3-like N-terminal" evidence="3">
    <location>
        <begin position="290"/>
        <end position="454"/>
    </location>
</feature>
<dbReference type="Pfam" id="PF25053">
    <property type="entry name" value="DUF7791"/>
    <property type="match status" value="1"/>
</dbReference>
<feature type="signal peptide" evidence="2">
    <location>
        <begin position="1"/>
        <end position="20"/>
    </location>
</feature>
<sequence>MSGLEALGIVCLMMQVITFARDTSSVCMAVYKGQQTPDAAFEDKAVTVRTWAADLKAKSSTVPAEKELQSLAEKCNKTADALASEMQKITKYHKSSSVFRAVKASLASTVRHRRIEELDHSLAGYMSTLQYIMTQQNYYRAKAIEIQQKEGFGKTDASFQHFIGQIVAGHTDIQDLVVKEHVATRQQHRHHIETAAQAIVAYIDQSTSQANANEALQKQYDRLLKSLKSSTMKKRENEVMEPRDATVTRIFKAYDQGAYRILDEEGTERLSDRSMSDDNELHEIDAIWQGFLDWLHTESDMYWISGIPGSGKSTLVKFVTHHKGTMELLQLWRPSVMILTHFFWKIGSAPQNDLKGLLTSLAYQLLDGNLQLVKLVMTAPTTGRLGSKEHYNDWSVPELEELLELTLRLHPSSVCIFIDGLDEFVDIKNGPESLMKFIQKLSKNEKTKICVSSRPEPRLKRVLAGYGSMELQDLTKPDMRVFLYQRFSDVEMSEYFGFSIINELLTKAQGSFLWIHLASKSLWDGMQNGDSEDMIEKRLHALPPELDELYADMWKRLNRDEPIYRTAAAGYLLLMISMVRYGQMWMQDLEAILGGVCMLHMMFANEPALEDDLLEDRCLLTLDEAIRRCEKLQRSIQVQCAGLLDIKCNKNSPWREHPEFAPVTPIVDFIHRTAYDFLVDTEAGQTILSYGQMSLTAALFHMVRAYMAMARLVHERTGESLSYIFMLETLVTLLPEVYDGSSGRSEIRHILHLMQNFDQKNYLQWTSSVIRIPKPTVLSVMASYEGLQDFVLQQLRALSPQMATKILNSIFLWRTRVPNESIQALLSAGADPHAPFMTITINVDSRKPFIVDQRTAFWAQMMSYARLEARFRREPQPADLEALLTMAETCRDFGERLIMPPPRHSLDEGRIVHGFGWEWFNIRHKFPGTFFAAEANLHFMFERTFRLMTAKLPVLEPDILSRVQQIRTRYTGSFAAVRLVFSLQWNEDIESARFYEILPDHPIQDAFLQLCDSNDLGKDLVNTEVYAEWENCLSKITREGTGTGVIERDLDFLTQKLSKEFGFVTWEESGLTLPTNWRPRGP</sequence>
<evidence type="ECO:0000256" key="2">
    <source>
        <dbReference type="SAM" id="SignalP"/>
    </source>
</evidence>
<dbReference type="OrthoDB" id="5086500at2759"/>
<dbReference type="EMBL" id="JAGPNK010000004">
    <property type="protein sequence ID" value="KAH7323087.1"/>
    <property type="molecule type" value="Genomic_DNA"/>
</dbReference>
<gene>
    <name evidence="5" type="ORF">B0I35DRAFT_192971</name>
</gene>
<evidence type="ECO:0000313" key="6">
    <source>
        <dbReference type="Proteomes" id="UP000813444"/>
    </source>
</evidence>
<proteinExistence type="predicted"/>
<dbReference type="SUPFAM" id="SSF52540">
    <property type="entry name" value="P-loop containing nucleoside triphosphate hydrolases"/>
    <property type="match status" value="1"/>
</dbReference>
<dbReference type="AlphaFoldDB" id="A0A8K0WTA9"/>
<keyword evidence="1" id="KW-0677">Repeat</keyword>
<dbReference type="Proteomes" id="UP000813444">
    <property type="component" value="Unassembled WGS sequence"/>
</dbReference>
<feature type="domain" description="DUF7791" evidence="4">
    <location>
        <begin position="561"/>
        <end position="702"/>
    </location>
</feature>
<evidence type="ECO:0000259" key="4">
    <source>
        <dbReference type="Pfam" id="PF25053"/>
    </source>
</evidence>
<accession>A0A8K0WTA9</accession>
<organism evidence="5 6">
    <name type="scientific">Stachybotrys elegans</name>
    <dbReference type="NCBI Taxonomy" id="80388"/>
    <lineage>
        <taxon>Eukaryota</taxon>
        <taxon>Fungi</taxon>
        <taxon>Dikarya</taxon>
        <taxon>Ascomycota</taxon>
        <taxon>Pezizomycotina</taxon>
        <taxon>Sordariomycetes</taxon>
        <taxon>Hypocreomycetidae</taxon>
        <taxon>Hypocreales</taxon>
        <taxon>Stachybotryaceae</taxon>
        <taxon>Stachybotrys</taxon>
    </lineage>
</organism>
<dbReference type="Gene3D" id="3.40.50.300">
    <property type="entry name" value="P-loop containing nucleotide triphosphate hydrolases"/>
    <property type="match status" value="1"/>
</dbReference>
<keyword evidence="6" id="KW-1185">Reference proteome</keyword>
<dbReference type="Pfam" id="PF24883">
    <property type="entry name" value="NPHP3_N"/>
    <property type="match status" value="1"/>
</dbReference>
<keyword evidence="2" id="KW-0732">Signal</keyword>
<dbReference type="InterPro" id="IPR056884">
    <property type="entry name" value="NPHP3-like_N"/>
</dbReference>
<evidence type="ECO:0000259" key="3">
    <source>
        <dbReference type="Pfam" id="PF24883"/>
    </source>
</evidence>
<evidence type="ECO:0000313" key="5">
    <source>
        <dbReference type="EMBL" id="KAH7323087.1"/>
    </source>
</evidence>
<protein>
    <recommendedName>
        <fullName evidence="7">NACHT domain-containing protein</fullName>
    </recommendedName>
</protein>
<evidence type="ECO:0000256" key="1">
    <source>
        <dbReference type="ARBA" id="ARBA00022737"/>
    </source>
</evidence>
<reference evidence="5" key="1">
    <citation type="journal article" date="2021" name="Nat. Commun.">
        <title>Genetic determinants of endophytism in the Arabidopsis root mycobiome.</title>
        <authorList>
            <person name="Mesny F."/>
            <person name="Miyauchi S."/>
            <person name="Thiergart T."/>
            <person name="Pickel B."/>
            <person name="Atanasova L."/>
            <person name="Karlsson M."/>
            <person name="Huettel B."/>
            <person name="Barry K.W."/>
            <person name="Haridas S."/>
            <person name="Chen C."/>
            <person name="Bauer D."/>
            <person name="Andreopoulos W."/>
            <person name="Pangilinan J."/>
            <person name="LaButti K."/>
            <person name="Riley R."/>
            <person name="Lipzen A."/>
            <person name="Clum A."/>
            <person name="Drula E."/>
            <person name="Henrissat B."/>
            <person name="Kohler A."/>
            <person name="Grigoriev I.V."/>
            <person name="Martin F.M."/>
            <person name="Hacquard S."/>
        </authorList>
    </citation>
    <scope>NUCLEOTIDE SEQUENCE</scope>
    <source>
        <strain evidence="5">MPI-CAGE-CH-0235</strain>
    </source>
</reference>
<name>A0A8K0WTA9_9HYPO</name>
<dbReference type="PANTHER" id="PTHR10039:SF5">
    <property type="entry name" value="NACHT DOMAIN-CONTAINING PROTEIN"/>
    <property type="match status" value="1"/>
</dbReference>
<dbReference type="InterPro" id="IPR056693">
    <property type="entry name" value="DUF7791"/>
</dbReference>